<sequence>MAVAAAVGAIIAGLSAAGAAYAASLTMGWIIAAGVAAAAASYLASSMMMKVGDLGNTQYSSTSSQSSRSTSPSTGIPIVYGGEHDALIKTGSIIAWQNVQNDQSNYLCTVHCISIGEADNFINQLYFDNVAVLGTPITQEGIVSSGYIRERFRPYLQLEVRFGGNRYDDSMSLAKQYGGSRWTDEMRGDGLVTITSVIRKTQDSQIDGILVNYNYALAVEMRGRKINDVLTNTIKTSSNPVSILTDYITDNYFGLGIDPADIDTDSFRIAAQYCENNQLRCNGTISYDKSFKRNIESILQTFGGVLYQSGSKFKIALDVADLPVASFNEDNIIGSVQLNSGSQNDYYNCIDASYTNSKNDYANDVIRFPSDIMESGILVKDGTIKKKDEDYLLVQDKGQLAFLVNPEILKSKYINSTIQFNTYDALNVSVWDVITVTYDELGYVDKKFRVASKTLPFSAEQIGLCQLSCVEYYDEIYEGTDTGIFPQDGFKTNLPDASTVIAPANIQVVKKGTSSNGNIVTITWDHSTDHNLAGYYVKYRESTSSSWIEIGSVNKYTSSFEISLTTNRAYQFSVQAYNNLGYVSALISTSNIIPVYNFTLPSITGLRLLNETTSALITDTQDFRFQWDDQSHLVVNGKKFSDYFRYYEVRLYNGSTYIKSFIVTSTSFDLTHDLNTAGRKPTIGIIAHGFNTGTYSAEVKVTVENKQHAIPSNVSVKGGFGSLYVSWAKSTEKDYAGTQIVIVDSTNRSTVTNTIESEFTSINLDDGTYKIRVGHYDAFGTDNIIFSTEQTVTIKSDYQFSQEDVNSIQELLDLSEELSTVLDNAKGYADDQMANAIQTANTNTTTKIAQIKSEIITDTGNKISASETKLTTSYTNADSALNQKITTLETSTNNKISDTNSKITTLEKTVSDGDKANSTLITNLDTKFTGQVSTTNSNVTNLSNAISTQNAANANQFTLISSELNGNLFINPNADSSLPNGFSPDYSNNAVIVSDPSPPDAPTTNVYKVSGRDAIGKKTIPVTGGDIFNLSMWCVTDLPNVAPVGIGLYVYDKNSNIVGFYYAVRRAANNIWMKIEGTVTIPIGGSHARVWVQIDQGHTGSNHWYVTGIQCSNANIYNKVNAQITQLNSTMVTADQANATAINQVQTNLNNNTATVNQKIDTSINTLTNNINSTYSLTAQSNGVVSGIKLVANSGATINSAIYFVADKFVVSPSASTANAKSPFTIDSGVVYLNNAMIKNASIGNALIADASITNAKIVNASINTVKIQDGTITNAKIANGQIDRAKITDSLQSDNYVAGSAGMKLNFKTGTVEINGSGTGGRMTQTNDRIDIYDENGNLRLRIGRL</sequence>
<dbReference type="InterPro" id="IPR003961">
    <property type="entry name" value="FN3_dom"/>
</dbReference>
<dbReference type="InterPro" id="IPR036116">
    <property type="entry name" value="FN3_sf"/>
</dbReference>
<evidence type="ECO:0000313" key="4">
    <source>
        <dbReference type="EMBL" id="GLV67583.1"/>
    </source>
</evidence>
<dbReference type="InterPro" id="IPR013783">
    <property type="entry name" value="Ig-like_fold"/>
</dbReference>
<feature type="domain" description="Fibronectin type-III" evidence="2">
    <location>
        <begin position="502"/>
        <end position="602"/>
    </location>
</feature>
<evidence type="ECO:0000256" key="1">
    <source>
        <dbReference type="SAM" id="SignalP"/>
    </source>
</evidence>
<dbReference type="Proteomes" id="UP001058167">
    <property type="component" value="Unassembled WGS sequence"/>
</dbReference>
<dbReference type="SUPFAM" id="SSF49265">
    <property type="entry name" value="Fibronectin type III"/>
    <property type="match status" value="1"/>
</dbReference>
<evidence type="ECO:0000313" key="5">
    <source>
        <dbReference type="Proteomes" id="UP001058167"/>
    </source>
</evidence>
<dbReference type="Gene3D" id="2.160.10.20">
    <property type="entry name" value="Insect antifreeze protein"/>
    <property type="match status" value="1"/>
</dbReference>
<dbReference type="Proteomes" id="UP001165145">
    <property type="component" value="Unassembled WGS sequence"/>
</dbReference>
<name>A0AAI9KVH3_PECCC</name>
<reference evidence="4" key="2">
    <citation type="submission" date="2023-02" db="EMBL/GenBank/DDBJ databases">
        <title>Pectobacterium carotovorum subsp. carotovorum NBRC 12380.</title>
        <authorList>
            <person name="Ichikawa N."/>
            <person name="Sato H."/>
            <person name="Tonouchi N."/>
        </authorList>
    </citation>
    <scope>NUCLEOTIDE SEQUENCE</scope>
    <source>
        <strain evidence="4">NBRC 12380</strain>
    </source>
</reference>
<keyword evidence="1" id="KW-0732">Signal</keyword>
<evidence type="ECO:0000313" key="3">
    <source>
        <dbReference type="EMBL" id="GKX45275.1"/>
    </source>
</evidence>
<comment type="caution">
    <text evidence="4">The sequence shown here is derived from an EMBL/GenBank/DDBJ whole genome shotgun (WGS) entry which is preliminary data.</text>
</comment>
<dbReference type="EMBL" id="BRLF01000001">
    <property type="protein sequence ID" value="GKX45275.1"/>
    <property type="molecule type" value="Genomic_DNA"/>
</dbReference>
<keyword evidence="5" id="KW-1185">Reference proteome</keyword>
<dbReference type="InterPro" id="IPR015406">
    <property type="entry name" value="GpJ_CSF"/>
</dbReference>
<gene>
    <name evidence="4" type="ORF">Pcaca03_00270</name>
    <name evidence="3" type="ORF">SOASR016_00270</name>
</gene>
<dbReference type="EMBL" id="BSRL01000001">
    <property type="protein sequence ID" value="GLV67583.1"/>
    <property type="molecule type" value="Genomic_DNA"/>
</dbReference>
<dbReference type="Gene3D" id="2.60.40.10">
    <property type="entry name" value="Immunoglobulins"/>
    <property type="match status" value="1"/>
</dbReference>
<dbReference type="Pfam" id="PF00041">
    <property type="entry name" value="fn3"/>
    <property type="match status" value="1"/>
</dbReference>
<dbReference type="CDD" id="cd00063">
    <property type="entry name" value="FN3"/>
    <property type="match status" value="1"/>
</dbReference>
<accession>A0AAI9KVH3</accession>
<dbReference type="Pfam" id="PF09327">
    <property type="entry name" value="Phage_Tail_Tip"/>
    <property type="match status" value="2"/>
</dbReference>
<feature type="chain" id="PRO_5042468973" description="Fibronectin type-III domain-containing protein" evidence="1">
    <location>
        <begin position="23"/>
        <end position="1347"/>
    </location>
</feature>
<dbReference type="PROSITE" id="PS50853">
    <property type="entry name" value="FN3"/>
    <property type="match status" value="1"/>
</dbReference>
<evidence type="ECO:0000259" key="2">
    <source>
        <dbReference type="PROSITE" id="PS50853"/>
    </source>
</evidence>
<reference evidence="3" key="1">
    <citation type="submission" date="2022-06" db="EMBL/GenBank/DDBJ databases">
        <title>Draft genome sequences of Pectobacterium carotovorum subsp. carotovorum str. NBRC12380.</title>
        <authorList>
            <person name="Wakabayashi Y."/>
            <person name="Kojima K."/>
        </authorList>
    </citation>
    <scope>NUCLEOTIDE SEQUENCE</scope>
    <source>
        <strain evidence="3">NBRC 12380</strain>
    </source>
</reference>
<organism evidence="4 6">
    <name type="scientific">Pectobacterium carotovorum subsp. carotovorum</name>
    <name type="common">Erwinia carotovora subsp. carotovora</name>
    <dbReference type="NCBI Taxonomy" id="555"/>
    <lineage>
        <taxon>Bacteria</taxon>
        <taxon>Pseudomonadati</taxon>
        <taxon>Pseudomonadota</taxon>
        <taxon>Gammaproteobacteria</taxon>
        <taxon>Enterobacterales</taxon>
        <taxon>Pectobacteriaceae</taxon>
        <taxon>Pectobacterium</taxon>
    </lineage>
</organism>
<feature type="signal peptide" evidence="1">
    <location>
        <begin position="1"/>
        <end position="22"/>
    </location>
</feature>
<protein>
    <recommendedName>
        <fullName evidence="2">Fibronectin type-III domain-containing protein</fullName>
    </recommendedName>
</protein>
<dbReference type="SMART" id="SM00060">
    <property type="entry name" value="FN3"/>
    <property type="match status" value="1"/>
</dbReference>
<proteinExistence type="predicted"/>
<dbReference type="RefSeq" id="WP_261865204.1">
    <property type="nucleotide sequence ID" value="NZ_BRLF01000001.1"/>
</dbReference>
<evidence type="ECO:0000313" key="6">
    <source>
        <dbReference type="Proteomes" id="UP001165145"/>
    </source>
</evidence>